<evidence type="ECO:0000313" key="4">
    <source>
        <dbReference type="Proteomes" id="UP001432075"/>
    </source>
</evidence>
<dbReference type="RefSeq" id="WP_100580336.1">
    <property type="nucleotide sequence ID" value="NZ_CP108057.1"/>
</dbReference>
<gene>
    <name evidence="3" type="ORF">OHU17_08085</name>
</gene>
<feature type="chain" id="PRO_5047078322" description="Lipoprotein" evidence="2">
    <location>
        <begin position="40"/>
        <end position="207"/>
    </location>
</feature>
<dbReference type="EMBL" id="CP108057">
    <property type="protein sequence ID" value="WUO45798.1"/>
    <property type="molecule type" value="Genomic_DNA"/>
</dbReference>
<evidence type="ECO:0000313" key="3">
    <source>
        <dbReference type="EMBL" id="WUO45798.1"/>
    </source>
</evidence>
<keyword evidence="4" id="KW-1185">Reference proteome</keyword>
<accession>A0ABZ1RGT4</accession>
<name>A0ABZ1RGT4_9ACTN</name>
<proteinExistence type="predicted"/>
<protein>
    <recommendedName>
        <fullName evidence="5">Lipoprotein</fullName>
    </recommendedName>
</protein>
<evidence type="ECO:0000256" key="1">
    <source>
        <dbReference type="SAM" id="MobiDB-lite"/>
    </source>
</evidence>
<dbReference type="Proteomes" id="UP001432075">
    <property type="component" value="Chromosome"/>
</dbReference>
<organism evidence="3 4">
    <name type="scientific">Streptomyces goshikiensis</name>
    <dbReference type="NCBI Taxonomy" id="1942"/>
    <lineage>
        <taxon>Bacteria</taxon>
        <taxon>Bacillati</taxon>
        <taxon>Actinomycetota</taxon>
        <taxon>Actinomycetes</taxon>
        <taxon>Kitasatosporales</taxon>
        <taxon>Streptomycetaceae</taxon>
        <taxon>Streptomyces</taxon>
    </lineage>
</organism>
<feature type="signal peptide" evidence="2">
    <location>
        <begin position="1"/>
        <end position="39"/>
    </location>
</feature>
<keyword evidence="2" id="KW-0732">Signal</keyword>
<reference evidence="3" key="1">
    <citation type="submission" date="2022-10" db="EMBL/GenBank/DDBJ databases">
        <title>The complete genomes of actinobacterial strains from the NBC collection.</title>
        <authorList>
            <person name="Joergensen T.S."/>
            <person name="Alvarez Arevalo M."/>
            <person name="Sterndorff E.B."/>
            <person name="Faurdal D."/>
            <person name="Vuksanovic O."/>
            <person name="Mourched A.-S."/>
            <person name="Charusanti P."/>
            <person name="Shaw S."/>
            <person name="Blin K."/>
            <person name="Weber T."/>
        </authorList>
    </citation>
    <scope>NUCLEOTIDE SEQUENCE</scope>
    <source>
        <strain evidence="3">NBC_00283</strain>
    </source>
</reference>
<feature type="region of interest" description="Disordered" evidence="1">
    <location>
        <begin position="43"/>
        <end position="71"/>
    </location>
</feature>
<sequence length="207" mass="22308">MTEGIYVLTHTRATTMRRSARTVAIALAAPLLAACGPFASQGDGAKASKASEAPVKTLRLGEPSTQTKELTHDGKTGKFTITAQRVVVGKASDLDELKDEKYKGWVPVWVYVNAKLVDGDAPMTGAMVMSDVGVRTADDVPVTRLLMMGQDLTSKPADCEDDAPAAEWKKGDDHTRCASYLVPEGKPAAFVTFSRGYYKEPLKWAVQ</sequence>
<evidence type="ECO:0008006" key="5">
    <source>
        <dbReference type="Google" id="ProtNLM"/>
    </source>
</evidence>
<evidence type="ECO:0000256" key="2">
    <source>
        <dbReference type="SAM" id="SignalP"/>
    </source>
</evidence>